<proteinExistence type="predicted"/>
<dbReference type="InParanoid" id="A0A0C3CM69"/>
<keyword evidence="2" id="KW-0812">Transmembrane</keyword>
<gene>
    <name evidence="3" type="ORF">OIDMADRAFT_19356</name>
</gene>
<organism evidence="3 4">
    <name type="scientific">Oidiodendron maius (strain Zn)</name>
    <dbReference type="NCBI Taxonomy" id="913774"/>
    <lineage>
        <taxon>Eukaryota</taxon>
        <taxon>Fungi</taxon>
        <taxon>Dikarya</taxon>
        <taxon>Ascomycota</taxon>
        <taxon>Pezizomycotina</taxon>
        <taxon>Leotiomycetes</taxon>
        <taxon>Leotiomycetes incertae sedis</taxon>
        <taxon>Myxotrichaceae</taxon>
        <taxon>Oidiodendron</taxon>
    </lineage>
</organism>
<dbReference type="EMBL" id="KN832877">
    <property type="protein sequence ID" value="KIN00089.1"/>
    <property type="molecule type" value="Genomic_DNA"/>
</dbReference>
<evidence type="ECO:0000256" key="1">
    <source>
        <dbReference type="SAM" id="MobiDB-lite"/>
    </source>
</evidence>
<evidence type="ECO:0000313" key="4">
    <source>
        <dbReference type="Proteomes" id="UP000054321"/>
    </source>
</evidence>
<reference evidence="3 4" key="1">
    <citation type="submission" date="2014-04" db="EMBL/GenBank/DDBJ databases">
        <authorList>
            <consortium name="DOE Joint Genome Institute"/>
            <person name="Kuo A."/>
            <person name="Martino E."/>
            <person name="Perotto S."/>
            <person name="Kohler A."/>
            <person name="Nagy L.G."/>
            <person name="Floudas D."/>
            <person name="Copeland A."/>
            <person name="Barry K.W."/>
            <person name="Cichocki N."/>
            <person name="Veneault-Fourrey C."/>
            <person name="LaButti K."/>
            <person name="Lindquist E.A."/>
            <person name="Lipzen A."/>
            <person name="Lundell T."/>
            <person name="Morin E."/>
            <person name="Murat C."/>
            <person name="Sun H."/>
            <person name="Tunlid A."/>
            <person name="Henrissat B."/>
            <person name="Grigoriev I.V."/>
            <person name="Hibbett D.S."/>
            <person name="Martin F."/>
            <person name="Nordberg H.P."/>
            <person name="Cantor M.N."/>
            <person name="Hua S.X."/>
        </authorList>
    </citation>
    <scope>NUCLEOTIDE SEQUENCE [LARGE SCALE GENOMIC DNA]</scope>
    <source>
        <strain evidence="3 4">Zn</strain>
    </source>
</reference>
<dbReference type="STRING" id="913774.A0A0C3CM69"/>
<evidence type="ECO:0000313" key="3">
    <source>
        <dbReference type="EMBL" id="KIN00089.1"/>
    </source>
</evidence>
<evidence type="ECO:0000256" key="2">
    <source>
        <dbReference type="SAM" id="Phobius"/>
    </source>
</evidence>
<dbReference type="OrthoDB" id="4136235at2759"/>
<keyword evidence="2" id="KW-0472">Membrane</keyword>
<dbReference type="HOGENOM" id="CLU_2427624_0_0_1"/>
<dbReference type="AlphaFoldDB" id="A0A0C3CM69"/>
<feature type="transmembrane region" description="Helical" evidence="2">
    <location>
        <begin position="6"/>
        <end position="28"/>
    </location>
</feature>
<keyword evidence="4" id="KW-1185">Reference proteome</keyword>
<feature type="region of interest" description="Disordered" evidence="1">
    <location>
        <begin position="60"/>
        <end position="91"/>
    </location>
</feature>
<accession>A0A0C3CM69</accession>
<protein>
    <submittedName>
        <fullName evidence="3">Uncharacterized protein</fullName>
    </submittedName>
</protein>
<keyword evidence="2" id="KW-1133">Transmembrane helix</keyword>
<dbReference type="Proteomes" id="UP000054321">
    <property type="component" value="Unassembled WGS sequence"/>
</dbReference>
<name>A0A0C3CM69_OIDMZ</name>
<sequence>MVNTAIVVPCVVLASIAVCMFVFVWWWFPRTWAKGQSIDMKQYAENAQRRRDLEMVASETATGGHTGIPGTRAHEIPQGRSTYVPPAITPY</sequence>
<reference evidence="4" key="2">
    <citation type="submission" date="2015-01" db="EMBL/GenBank/DDBJ databases">
        <title>Evolutionary Origins and Diversification of the Mycorrhizal Mutualists.</title>
        <authorList>
            <consortium name="DOE Joint Genome Institute"/>
            <consortium name="Mycorrhizal Genomics Consortium"/>
            <person name="Kohler A."/>
            <person name="Kuo A."/>
            <person name="Nagy L.G."/>
            <person name="Floudas D."/>
            <person name="Copeland A."/>
            <person name="Barry K.W."/>
            <person name="Cichocki N."/>
            <person name="Veneault-Fourrey C."/>
            <person name="LaButti K."/>
            <person name="Lindquist E.A."/>
            <person name="Lipzen A."/>
            <person name="Lundell T."/>
            <person name="Morin E."/>
            <person name="Murat C."/>
            <person name="Riley R."/>
            <person name="Ohm R."/>
            <person name="Sun H."/>
            <person name="Tunlid A."/>
            <person name="Henrissat B."/>
            <person name="Grigoriev I.V."/>
            <person name="Hibbett D.S."/>
            <person name="Martin F."/>
        </authorList>
    </citation>
    <scope>NUCLEOTIDE SEQUENCE [LARGE SCALE GENOMIC DNA]</scope>
    <source>
        <strain evidence="4">Zn</strain>
    </source>
</reference>